<dbReference type="AlphaFoldDB" id="A0AAE3MFR6"/>
<proteinExistence type="inferred from homology"/>
<comment type="catalytic activity">
    <reaction evidence="5 6">
        <text>adenine + H2O + H(+) = hypoxanthine + NH4(+)</text>
        <dbReference type="Rhea" id="RHEA:23688"/>
        <dbReference type="ChEBI" id="CHEBI:15377"/>
        <dbReference type="ChEBI" id="CHEBI:15378"/>
        <dbReference type="ChEBI" id="CHEBI:16708"/>
        <dbReference type="ChEBI" id="CHEBI:17368"/>
        <dbReference type="ChEBI" id="CHEBI:28938"/>
        <dbReference type="EC" id="3.5.4.2"/>
    </reaction>
</comment>
<evidence type="ECO:0000259" key="8">
    <source>
        <dbReference type="Pfam" id="PF13382"/>
    </source>
</evidence>
<dbReference type="Proteomes" id="UP001207408">
    <property type="component" value="Unassembled WGS sequence"/>
</dbReference>
<dbReference type="InterPro" id="IPR026912">
    <property type="entry name" value="Adenine_deam_C"/>
</dbReference>
<comment type="similarity">
    <text evidence="1 6">Belongs to the metallo-dependent hydrolases superfamily. Adenine deaminase family.</text>
</comment>
<evidence type="ECO:0000256" key="1">
    <source>
        <dbReference type="ARBA" id="ARBA00006773"/>
    </source>
</evidence>
<dbReference type="GO" id="GO:0006146">
    <property type="term" value="P:adenine catabolic process"/>
    <property type="evidence" value="ECO:0007669"/>
    <property type="project" value="InterPro"/>
</dbReference>
<reference evidence="9" key="1">
    <citation type="submission" date="2022-10" db="EMBL/GenBank/DDBJ databases">
        <authorList>
            <person name="Yu W.X."/>
        </authorList>
    </citation>
    <scope>NUCLEOTIDE SEQUENCE</scope>
    <source>
        <strain evidence="9">D04</strain>
    </source>
</reference>
<dbReference type="Pfam" id="PF01979">
    <property type="entry name" value="Amidohydro_1"/>
    <property type="match status" value="1"/>
</dbReference>
<evidence type="ECO:0000256" key="6">
    <source>
        <dbReference type="HAMAP-Rule" id="MF_01518"/>
    </source>
</evidence>
<keyword evidence="4 6" id="KW-0464">Manganese</keyword>
<dbReference type="InterPro" id="IPR006680">
    <property type="entry name" value="Amidohydro-rel"/>
</dbReference>
<dbReference type="EC" id="3.5.4.2" evidence="2 6"/>
<sequence>MTIGGQIVDIINRTIFNGEITIRDGIIKSIVRVDKKFSNFILPGLVDSHVHIESSMLTPCFFSELVVPRGTVAVVTDPHEIANVAGIKGVNFMINDSKNTPLKCFFGAPSCVPATSFESSGAVIQSDDIDALMQKKEVCCLSEMMNFPGVVNNEKEVWDKINIAHKYNKPIDGHAPGLKGAELDQYIKAGISTDHECVSVEEAVEKINKGVIVQIREGSAAKNFQALLPLFDSHPDNIMLCTDDSHPDEIVSKGHIDKIIRLGLKEGIDIFKLLRAAILKPIQHYNLPVGLLREGDAADFIVVDNLDDFNIIETFIDGNRVYSDGKIRFNISKPEPINNFNIDKIAEEDIKVNYVEGKRIRVIGAVNGDLLTEELVWSPTSKDGFIDSDIQQDILKIVVVNRYKQCKPVVGFIKNIGLKKGAIACSIAHDSHNLIAVGVSDSDIVDALNIIIENKGGISCSENGISDILPLEVGGLMTSVSGKQVAKQYQKINSKAFELGATLSAPFMTLSFMSLLVIPNIKIGDKGLFDVTKFSFTNLYTE</sequence>
<dbReference type="PANTHER" id="PTHR11113:SF2">
    <property type="entry name" value="ADENINE DEAMINASE"/>
    <property type="match status" value="1"/>
</dbReference>
<dbReference type="EMBL" id="JAPDPI010000035">
    <property type="protein sequence ID" value="MCW3807004.1"/>
    <property type="molecule type" value="Genomic_DNA"/>
</dbReference>
<organism evidence="9 10">
    <name type="scientific">Plebeiibacterium marinum</name>
    <dbReference type="NCBI Taxonomy" id="2992111"/>
    <lineage>
        <taxon>Bacteria</taxon>
        <taxon>Pseudomonadati</taxon>
        <taxon>Bacteroidota</taxon>
        <taxon>Bacteroidia</taxon>
        <taxon>Marinilabiliales</taxon>
        <taxon>Marinilabiliaceae</taxon>
        <taxon>Plebeiibacterium</taxon>
    </lineage>
</organism>
<dbReference type="SUPFAM" id="SSF51556">
    <property type="entry name" value="Metallo-dependent hydrolases"/>
    <property type="match status" value="1"/>
</dbReference>
<evidence type="ECO:0000256" key="4">
    <source>
        <dbReference type="ARBA" id="ARBA00023211"/>
    </source>
</evidence>
<dbReference type="InterPro" id="IPR006679">
    <property type="entry name" value="Adenine_deam"/>
</dbReference>
<dbReference type="NCBIfam" id="TIGR01178">
    <property type="entry name" value="ade"/>
    <property type="match status" value="1"/>
</dbReference>
<dbReference type="Gene3D" id="3.20.20.140">
    <property type="entry name" value="Metal-dependent hydrolases"/>
    <property type="match status" value="1"/>
</dbReference>
<feature type="domain" description="Amidohydrolase-related" evidence="7">
    <location>
        <begin position="40"/>
        <end position="321"/>
    </location>
</feature>
<evidence type="ECO:0000259" key="7">
    <source>
        <dbReference type="Pfam" id="PF01979"/>
    </source>
</evidence>
<evidence type="ECO:0000256" key="2">
    <source>
        <dbReference type="ARBA" id="ARBA00012782"/>
    </source>
</evidence>
<feature type="domain" description="Adenine deaminase C-terminal" evidence="8">
    <location>
        <begin position="370"/>
        <end position="534"/>
    </location>
</feature>
<evidence type="ECO:0000256" key="3">
    <source>
        <dbReference type="ARBA" id="ARBA00022801"/>
    </source>
</evidence>
<name>A0AAE3MFR6_9BACT</name>
<dbReference type="InterPro" id="IPR032466">
    <property type="entry name" value="Metal_Hydrolase"/>
</dbReference>
<evidence type="ECO:0000256" key="5">
    <source>
        <dbReference type="ARBA" id="ARBA00047720"/>
    </source>
</evidence>
<evidence type="ECO:0000313" key="9">
    <source>
        <dbReference type="EMBL" id="MCW3807004.1"/>
    </source>
</evidence>
<dbReference type="InterPro" id="IPR011059">
    <property type="entry name" value="Metal-dep_hydrolase_composite"/>
</dbReference>
<gene>
    <name evidence="6 9" type="primary">ade</name>
    <name evidence="9" type="ORF">OM074_15310</name>
</gene>
<dbReference type="PANTHER" id="PTHR11113">
    <property type="entry name" value="N-ACETYLGLUCOSAMINE-6-PHOSPHATE DEACETYLASE"/>
    <property type="match status" value="1"/>
</dbReference>
<keyword evidence="10" id="KW-1185">Reference proteome</keyword>
<dbReference type="RefSeq" id="WP_301200989.1">
    <property type="nucleotide sequence ID" value="NZ_JAPDPI010000035.1"/>
</dbReference>
<dbReference type="GO" id="GO:0000034">
    <property type="term" value="F:adenine deaminase activity"/>
    <property type="evidence" value="ECO:0007669"/>
    <property type="project" value="UniProtKB-UniRule"/>
</dbReference>
<dbReference type="Gene3D" id="2.30.40.10">
    <property type="entry name" value="Urease, subunit C, domain 1"/>
    <property type="match status" value="1"/>
</dbReference>
<evidence type="ECO:0000313" key="10">
    <source>
        <dbReference type="Proteomes" id="UP001207408"/>
    </source>
</evidence>
<protein>
    <recommendedName>
        <fullName evidence="2 6">Adenine deaminase</fullName>
        <shortName evidence="6">Adenase</shortName>
        <shortName evidence="6">Adenine aminase</shortName>
        <ecNumber evidence="2 6">3.5.4.2</ecNumber>
    </recommendedName>
</protein>
<comment type="cofactor">
    <cofactor evidence="6">
        <name>Mn(2+)</name>
        <dbReference type="ChEBI" id="CHEBI:29035"/>
    </cofactor>
</comment>
<accession>A0AAE3MFR6</accession>
<dbReference type="CDD" id="cd01295">
    <property type="entry name" value="AdeC"/>
    <property type="match status" value="1"/>
</dbReference>
<comment type="caution">
    <text evidence="9">The sequence shown here is derived from an EMBL/GenBank/DDBJ whole genome shotgun (WGS) entry which is preliminary data.</text>
</comment>
<dbReference type="SUPFAM" id="SSF51338">
    <property type="entry name" value="Composite domain of metallo-dependent hydrolases"/>
    <property type="match status" value="1"/>
</dbReference>
<dbReference type="HAMAP" id="MF_01518">
    <property type="entry name" value="Adenine_deamin"/>
    <property type="match status" value="1"/>
</dbReference>
<dbReference type="Pfam" id="PF13382">
    <property type="entry name" value="Adenine_deam_C"/>
    <property type="match status" value="1"/>
</dbReference>
<keyword evidence="3 6" id="KW-0378">Hydrolase</keyword>